<feature type="transmembrane region" description="Helical" evidence="5">
    <location>
        <begin position="79"/>
        <end position="97"/>
    </location>
</feature>
<feature type="transmembrane region" description="Helical" evidence="5">
    <location>
        <begin position="138"/>
        <end position="157"/>
    </location>
</feature>
<gene>
    <name evidence="7" type="ORF">A19Y_1002</name>
</gene>
<dbReference type="AlphaFoldDB" id="A0A073CDB6"/>
<dbReference type="STRING" id="388467.A19Y_1002"/>
<dbReference type="InterPro" id="IPR011701">
    <property type="entry name" value="MFS"/>
</dbReference>
<dbReference type="EMBL" id="CM002803">
    <property type="protein sequence ID" value="KEI66126.1"/>
    <property type="molecule type" value="Genomic_DNA"/>
</dbReference>
<comment type="subcellular location">
    <subcellularLocation>
        <location evidence="1">Cell membrane</location>
        <topology evidence="1">Multi-pass membrane protein</topology>
    </subcellularLocation>
</comment>
<evidence type="ECO:0000313" key="8">
    <source>
        <dbReference type="Proteomes" id="UP000027395"/>
    </source>
</evidence>
<evidence type="ECO:0000256" key="5">
    <source>
        <dbReference type="SAM" id="Phobius"/>
    </source>
</evidence>
<feature type="domain" description="Major facilitator superfamily (MFS) profile" evidence="6">
    <location>
        <begin position="14"/>
        <end position="396"/>
    </location>
</feature>
<feature type="transmembrane region" description="Helical" evidence="5">
    <location>
        <begin position="222"/>
        <end position="244"/>
    </location>
</feature>
<dbReference type="InterPro" id="IPR052714">
    <property type="entry name" value="MFS_Exporter"/>
</dbReference>
<evidence type="ECO:0000313" key="7">
    <source>
        <dbReference type="EMBL" id="KEI66126.1"/>
    </source>
</evidence>
<sequence>MNAFRRFEPKCQRSLLALFIAGLCFWTSITTLLPTLPLYIESLGGTTQQIGWVMGAFALGLLPSRFWFGPLADRKSRKLVLLIGTIVGTMAPLGYLFAESIPSLLSLRAFHGISVAAFTIGYSALVADIAPVERRGEVIGYMSLVAPIGMAIGPAVGGEMQAMVGYDPIFLSSSGFAFLAFLGICQVWEPQHNKPTTKADSTSLLEKGLWFFKTLWSPPLRIPAFVLLMVGLIFGTLVTFLPLAVKESGLNFNAGLFYSTAAIASFLIRIPTGRASDRYGRGLFITGGLICYFLAMLLLSQTMHSNIILLAALLEGMGAGVVLPMMITLITDRCLPEQRGQFFSLCLTGFDLGIALAGPIFGIFAEQLGYSVMFALDAGLALIALISFATFSNKTIRLSLKFAFGQSKDIYSLN</sequence>
<feature type="transmembrane region" description="Helical" evidence="5">
    <location>
        <begin position="15"/>
        <end position="37"/>
    </location>
</feature>
<dbReference type="RefSeq" id="WP_042152504.1">
    <property type="nucleotide sequence ID" value="NZ_CM002803.1"/>
</dbReference>
<feature type="transmembrane region" description="Helical" evidence="5">
    <location>
        <begin position="282"/>
        <end position="301"/>
    </location>
</feature>
<organism evidence="7 8">
    <name type="scientific">Planktothrix agardhii (strain NIVA-CYA 126/8)</name>
    <dbReference type="NCBI Taxonomy" id="388467"/>
    <lineage>
        <taxon>Bacteria</taxon>
        <taxon>Bacillati</taxon>
        <taxon>Cyanobacteriota</taxon>
        <taxon>Cyanophyceae</taxon>
        <taxon>Oscillatoriophycideae</taxon>
        <taxon>Oscillatoriales</taxon>
        <taxon>Microcoleaceae</taxon>
        <taxon>Planktothrix</taxon>
    </lineage>
</organism>
<dbReference type="PANTHER" id="PTHR23531:SF1">
    <property type="entry name" value="QUINOLENE RESISTANCE PROTEIN NORA"/>
    <property type="match status" value="1"/>
</dbReference>
<dbReference type="eggNOG" id="COG2814">
    <property type="taxonomic scope" value="Bacteria"/>
</dbReference>
<dbReference type="SUPFAM" id="SSF103473">
    <property type="entry name" value="MFS general substrate transporter"/>
    <property type="match status" value="1"/>
</dbReference>
<evidence type="ECO:0000259" key="6">
    <source>
        <dbReference type="PROSITE" id="PS50850"/>
    </source>
</evidence>
<feature type="transmembrane region" description="Helical" evidence="5">
    <location>
        <begin position="169"/>
        <end position="188"/>
    </location>
</feature>
<keyword evidence="4 5" id="KW-0472">Membrane</keyword>
<dbReference type="CDD" id="cd17489">
    <property type="entry name" value="MFS_YfcJ_like"/>
    <property type="match status" value="1"/>
</dbReference>
<dbReference type="Gene3D" id="1.20.1250.20">
    <property type="entry name" value="MFS general substrate transporter like domains"/>
    <property type="match status" value="2"/>
</dbReference>
<evidence type="ECO:0000256" key="3">
    <source>
        <dbReference type="ARBA" id="ARBA00022989"/>
    </source>
</evidence>
<proteinExistence type="predicted"/>
<dbReference type="PATRIC" id="fig|388467.6.peg.950"/>
<evidence type="ECO:0000256" key="1">
    <source>
        <dbReference type="ARBA" id="ARBA00004651"/>
    </source>
</evidence>
<dbReference type="Pfam" id="PF07690">
    <property type="entry name" value="MFS_1"/>
    <property type="match status" value="1"/>
</dbReference>
<dbReference type="InterPro" id="IPR020846">
    <property type="entry name" value="MFS_dom"/>
</dbReference>
<feature type="transmembrane region" description="Helical" evidence="5">
    <location>
        <begin position="307"/>
        <end position="330"/>
    </location>
</feature>
<dbReference type="GO" id="GO:0005886">
    <property type="term" value="C:plasma membrane"/>
    <property type="evidence" value="ECO:0007669"/>
    <property type="project" value="UniProtKB-SubCell"/>
</dbReference>
<evidence type="ECO:0000256" key="2">
    <source>
        <dbReference type="ARBA" id="ARBA00022692"/>
    </source>
</evidence>
<dbReference type="HOGENOM" id="CLU_001265_10_13_3"/>
<reference evidence="7 8" key="1">
    <citation type="journal article" date="2014" name="Appl. Environ. Microbiol.">
        <title>Elucidation of insertion elements encoded on plasmids and in vitro construction of shuttle vectors from the toxic cyanobacterium Planktothrix.</title>
        <authorList>
            <person name="Christiansen G."/>
            <person name="Goesmann A."/>
            <person name="Kurmayer R."/>
        </authorList>
    </citation>
    <scope>NUCLEOTIDE SEQUENCE [LARGE SCALE GENOMIC DNA]</scope>
    <source>
        <strain evidence="7 8">NIVA-CYA 126/8</strain>
    </source>
</reference>
<feature type="transmembrane region" description="Helical" evidence="5">
    <location>
        <begin position="49"/>
        <end position="67"/>
    </location>
</feature>
<dbReference type="PANTHER" id="PTHR23531">
    <property type="entry name" value="QUINOLENE RESISTANCE PROTEIN NORA"/>
    <property type="match status" value="1"/>
</dbReference>
<feature type="transmembrane region" description="Helical" evidence="5">
    <location>
        <begin position="109"/>
        <end position="126"/>
    </location>
</feature>
<protein>
    <recommendedName>
        <fullName evidence="6">Major facilitator superfamily (MFS) profile domain-containing protein</fullName>
    </recommendedName>
</protein>
<feature type="transmembrane region" description="Helical" evidence="5">
    <location>
        <begin position="342"/>
        <end position="364"/>
    </location>
</feature>
<keyword evidence="2 5" id="KW-0812">Transmembrane</keyword>
<dbReference type="GO" id="GO:0022857">
    <property type="term" value="F:transmembrane transporter activity"/>
    <property type="evidence" value="ECO:0007669"/>
    <property type="project" value="InterPro"/>
</dbReference>
<dbReference type="Proteomes" id="UP000027395">
    <property type="component" value="Chromosome"/>
</dbReference>
<keyword evidence="3 5" id="KW-1133">Transmembrane helix</keyword>
<feature type="transmembrane region" description="Helical" evidence="5">
    <location>
        <begin position="250"/>
        <end position="270"/>
    </location>
</feature>
<accession>A0A073CDB6</accession>
<keyword evidence="8" id="KW-1185">Reference proteome</keyword>
<feature type="transmembrane region" description="Helical" evidence="5">
    <location>
        <begin position="370"/>
        <end position="391"/>
    </location>
</feature>
<dbReference type="PROSITE" id="PS50850">
    <property type="entry name" value="MFS"/>
    <property type="match status" value="1"/>
</dbReference>
<name>A0A073CDB6_PLAA1</name>
<evidence type="ECO:0000256" key="4">
    <source>
        <dbReference type="ARBA" id="ARBA00023136"/>
    </source>
</evidence>
<dbReference type="InterPro" id="IPR036259">
    <property type="entry name" value="MFS_trans_sf"/>
</dbReference>